<dbReference type="RefSeq" id="WP_185136624.1">
    <property type="nucleotide sequence ID" value="NZ_JACJVR010000056.1"/>
</dbReference>
<gene>
    <name evidence="10" type="ORF">H7B90_14590</name>
</gene>
<feature type="transmembrane region" description="Helical" evidence="8">
    <location>
        <begin position="296"/>
        <end position="316"/>
    </location>
</feature>
<keyword evidence="3" id="KW-0813">Transport</keyword>
<keyword evidence="4" id="KW-1003">Cell membrane</keyword>
<evidence type="ECO:0000256" key="7">
    <source>
        <dbReference type="ARBA" id="ARBA00023136"/>
    </source>
</evidence>
<comment type="similarity">
    <text evidence="2">Belongs to the ABC-2 integral membrane protein family.</text>
</comment>
<evidence type="ECO:0000256" key="6">
    <source>
        <dbReference type="ARBA" id="ARBA00022989"/>
    </source>
</evidence>
<sequence>MALSIAVKEWKLLLKEKGTFFWLLLMPVLFIVLFGSVLGNLGGSDVSVPYIDLDKSAASQSFLQALGEKSGYKLVEKNPGERDDQLSRIRDGKEAALLVVPQGFANGVSGQGGEQASVELYSDPTSQTVAPLKAAIENVAGGMRESKIEGALMAAGETGEQLQAALASPLRIDDKPQVASAGNAVTQVVPGYTVMFVFFVIISMIRRFIGDKTTGMTARLRTTRMTPIGYLLGMWLAYLVVALAQCSVLLAFGHFAYDVQLGDLGAIAALVITLAVCGTGIGLAICMLVRGENQGMAFTQLLTMGGAVLGGLWFPVEYMPKAMKTVSHFVPQYWAQKAFQDIMVRGDHLAGILPSLAALAAFAAAGLLVALLRFRGFMKSALD</sequence>
<evidence type="ECO:0000256" key="2">
    <source>
        <dbReference type="ARBA" id="ARBA00007783"/>
    </source>
</evidence>
<comment type="subcellular location">
    <subcellularLocation>
        <location evidence="1">Cell membrane</location>
        <topology evidence="1">Multi-pass membrane protein</topology>
    </subcellularLocation>
</comment>
<feature type="domain" description="ABC transmembrane type-2" evidence="9">
    <location>
        <begin position="152"/>
        <end position="377"/>
    </location>
</feature>
<feature type="transmembrane region" description="Helical" evidence="8">
    <location>
        <begin position="264"/>
        <end position="289"/>
    </location>
</feature>
<dbReference type="GO" id="GO:0005886">
    <property type="term" value="C:plasma membrane"/>
    <property type="evidence" value="ECO:0007669"/>
    <property type="project" value="UniProtKB-SubCell"/>
</dbReference>
<keyword evidence="5 8" id="KW-0812">Transmembrane</keyword>
<feature type="transmembrane region" description="Helical" evidence="8">
    <location>
        <begin position="189"/>
        <end position="209"/>
    </location>
</feature>
<keyword evidence="6 8" id="KW-1133">Transmembrane helix</keyword>
<evidence type="ECO:0000313" key="11">
    <source>
        <dbReference type="Proteomes" id="UP000553776"/>
    </source>
</evidence>
<evidence type="ECO:0000259" key="9">
    <source>
        <dbReference type="PROSITE" id="PS51012"/>
    </source>
</evidence>
<proteinExistence type="inferred from homology"/>
<accession>A0A841TWS6</accession>
<evidence type="ECO:0000256" key="1">
    <source>
        <dbReference type="ARBA" id="ARBA00004651"/>
    </source>
</evidence>
<dbReference type="Pfam" id="PF12698">
    <property type="entry name" value="ABC2_membrane_3"/>
    <property type="match status" value="1"/>
</dbReference>
<dbReference type="GO" id="GO:0140359">
    <property type="term" value="F:ABC-type transporter activity"/>
    <property type="evidence" value="ECO:0007669"/>
    <property type="project" value="InterPro"/>
</dbReference>
<feature type="transmembrane region" description="Helical" evidence="8">
    <location>
        <begin position="230"/>
        <end position="252"/>
    </location>
</feature>
<dbReference type="PROSITE" id="PS51012">
    <property type="entry name" value="ABC_TM2"/>
    <property type="match status" value="1"/>
</dbReference>
<name>A0A841TWS6_9BACL</name>
<feature type="transmembrane region" description="Helical" evidence="8">
    <location>
        <begin position="20"/>
        <end position="39"/>
    </location>
</feature>
<dbReference type="EMBL" id="JACJVR010000056">
    <property type="protein sequence ID" value="MBB6692635.1"/>
    <property type="molecule type" value="Genomic_DNA"/>
</dbReference>
<dbReference type="PANTHER" id="PTHR30294:SF38">
    <property type="entry name" value="TRANSPORT PERMEASE PROTEIN"/>
    <property type="match status" value="1"/>
</dbReference>
<dbReference type="AlphaFoldDB" id="A0A841TWS6"/>
<protein>
    <submittedName>
        <fullName evidence="10">ABC transporter permease</fullName>
    </submittedName>
</protein>
<dbReference type="InterPro" id="IPR047817">
    <property type="entry name" value="ABC2_TM_bact-type"/>
</dbReference>
<evidence type="ECO:0000256" key="3">
    <source>
        <dbReference type="ARBA" id="ARBA00022448"/>
    </source>
</evidence>
<dbReference type="PANTHER" id="PTHR30294">
    <property type="entry name" value="MEMBRANE COMPONENT OF ABC TRANSPORTER YHHJ-RELATED"/>
    <property type="match status" value="1"/>
</dbReference>
<organism evidence="10 11">
    <name type="scientific">Cohnella xylanilytica</name>
    <dbReference type="NCBI Taxonomy" id="557555"/>
    <lineage>
        <taxon>Bacteria</taxon>
        <taxon>Bacillati</taxon>
        <taxon>Bacillota</taxon>
        <taxon>Bacilli</taxon>
        <taxon>Bacillales</taxon>
        <taxon>Paenibacillaceae</taxon>
        <taxon>Cohnella</taxon>
    </lineage>
</organism>
<reference evidence="10 11" key="1">
    <citation type="submission" date="2020-08" db="EMBL/GenBank/DDBJ databases">
        <title>Cohnella phylogeny.</title>
        <authorList>
            <person name="Dunlap C."/>
        </authorList>
    </citation>
    <scope>NUCLEOTIDE SEQUENCE [LARGE SCALE GENOMIC DNA]</scope>
    <source>
        <strain evidence="10 11">DSM 25239</strain>
    </source>
</reference>
<evidence type="ECO:0000256" key="5">
    <source>
        <dbReference type="ARBA" id="ARBA00022692"/>
    </source>
</evidence>
<evidence type="ECO:0000256" key="8">
    <source>
        <dbReference type="SAM" id="Phobius"/>
    </source>
</evidence>
<evidence type="ECO:0000313" key="10">
    <source>
        <dbReference type="EMBL" id="MBB6692635.1"/>
    </source>
</evidence>
<keyword evidence="11" id="KW-1185">Reference proteome</keyword>
<dbReference type="InterPro" id="IPR013525">
    <property type="entry name" value="ABC2_TM"/>
</dbReference>
<keyword evidence="7 8" id="KW-0472">Membrane</keyword>
<dbReference type="Gene3D" id="3.40.1710.10">
    <property type="entry name" value="abc type-2 transporter like domain"/>
    <property type="match status" value="1"/>
</dbReference>
<feature type="transmembrane region" description="Helical" evidence="8">
    <location>
        <begin position="352"/>
        <end position="372"/>
    </location>
</feature>
<comment type="caution">
    <text evidence="10">The sequence shown here is derived from an EMBL/GenBank/DDBJ whole genome shotgun (WGS) entry which is preliminary data.</text>
</comment>
<evidence type="ECO:0000256" key="4">
    <source>
        <dbReference type="ARBA" id="ARBA00022475"/>
    </source>
</evidence>
<dbReference type="Proteomes" id="UP000553776">
    <property type="component" value="Unassembled WGS sequence"/>
</dbReference>
<dbReference type="InterPro" id="IPR051449">
    <property type="entry name" value="ABC-2_transporter_component"/>
</dbReference>